<keyword evidence="3" id="KW-0963">Cytoplasm</keyword>
<dbReference type="SMART" id="SM00360">
    <property type="entry name" value="RRM"/>
    <property type="match status" value="1"/>
</dbReference>
<proteinExistence type="predicted"/>
<evidence type="ECO:0000256" key="5">
    <source>
        <dbReference type="ARBA" id="ARBA00022845"/>
    </source>
</evidence>
<dbReference type="Proteomes" id="UP000694843">
    <property type="component" value="Unplaced"/>
</dbReference>
<dbReference type="GO" id="GO:0003730">
    <property type="term" value="F:mRNA 3'-UTR binding"/>
    <property type="evidence" value="ECO:0007669"/>
    <property type="project" value="TreeGrafter"/>
</dbReference>
<feature type="region of interest" description="Disordered" evidence="9">
    <location>
        <begin position="1"/>
        <end position="24"/>
    </location>
</feature>
<dbReference type="GO" id="GO:0008494">
    <property type="term" value="F:translation activator activity"/>
    <property type="evidence" value="ECO:0007669"/>
    <property type="project" value="TreeGrafter"/>
</dbReference>
<protein>
    <submittedName>
        <fullName evidence="12">DAZ protein 1</fullName>
    </submittedName>
</protein>
<dbReference type="AlphaFoldDB" id="A0A8B7NA42"/>
<dbReference type="GeneID" id="108667866"/>
<evidence type="ECO:0000313" key="12">
    <source>
        <dbReference type="RefSeq" id="XP_018010452.1"/>
    </source>
</evidence>
<dbReference type="Gene3D" id="3.30.70.330">
    <property type="match status" value="1"/>
</dbReference>
<dbReference type="PANTHER" id="PTHR11176">
    <property type="entry name" value="BOULE-RELATED"/>
    <property type="match status" value="1"/>
</dbReference>
<gene>
    <name evidence="12" type="primary">LOC108667866</name>
</gene>
<dbReference type="CDD" id="cd12412">
    <property type="entry name" value="RRM_DAZL_BOULE"/>
    <property type="match status" value="1"/>
</dbReference>
<reference evidence="12" key="1">
    <citation type="submission" date="2025-08" db="UniProtKB">
        <authorList>
            <consortium name="RefSeq"/>
        </authorList>
    </citation>
    <scope>IDENTIFICATION</scope>
    <source>
        <tissue evidence="12">Whole organism</tissue>
    </source>
</reference>
<evidence type="ECO:0000259" key="10">
    <source>
        <dbReference type="PROSITE" id="PS50102"/>
    </source>
</evidence>
<dbReference type="InterPro" id="IPR012677">
    <property type="entry name" value="Nucleotide-bd_a/b_plait_sf"/>
</dbReference>
<evidence type="ECO:0000256" key="3">
    <source>
        <dbReference type="ARBA" id="ARBA00022490"/>
    </source>
</evidence>
<dbReference type="GO" id="GO:0070935">
    <property type="term" value="P:3'-UTR-mediated mRNA stabilization"/>
    <property type="evidence" value="ECO:0007669"/>
    <property type="project" value="TreeGrafter"/>
</dbReference>
<evidence type="ECO:0000256" key="8">
    <source>
        <dbReference type="PROSITE-ProRule" id="PRU00176"/>
    </source>
</evidence>
<dbReference type="GO" id="GO:0007283">
    <property type="term" value="P:spermatogenesis"/>
    <property type="evidence" value="ECO:0007669"/>
    <property type="project" value="UniProtKB-KW"/>
</dbReference>
<dbReference type="KEGG" id="hazt:108667866"/>
<keyword evidence="5" id="KW-0810">Translation regulation</keyword>
<keyword evidence="7 8" id="KW-0694">RNA-binding</keyword>
<accession>A0A8B7NA42</accession>
<dbReference type="SUPFAM" id="SSF54928">
    <property type="entry name" value="RNA-binding domain, RBD"/>
    <property type="match status" value="1"/>
</dbReference>
<evidence type="ECO:0000313" key="11">
    <source>
        <dbReference type="Proteomes" id="UP000694843"/>
    </source>
</evidence>
<dbReference type="InterPro" id="IPR034988">
    <property type="entry name" value="DAZ_BOULE_RRM"/>
</dbReference>
<dbReference type="OMA" id="AYANQHH"/>
<dbReference type="RefSeq" id="XP_018010452.1">
    <property type="nucleotide sequence ID" value="XM_018154963.2"/>
</dbReference>
<evidence type="ECO:0000256" key="4">
    <source>
        <dbReference type="ARBA" id="ARBA00022782"/>
    </source>
</evidence>
<evidence type="ECO:0000256" key="1">
    <source>
        <dbReference type="ARBA" id="ARBA00004496"/>
    </source>
</evidence>
<dbReference type="FunFam" id="3.30.70.330:FF:000167">
    <property type="entry name" value="protein boule-like isoform X1"/>
    <property type="match status" value="1"/>
</dbReference>
<dbReference type="GO" id="GO:0045948">
    <property type="term" value="P:positive regulation of translational initiation"/>
    <property type="evidence" value="ECO:0007669"/>
    <property type="project" value="TreeGrafter"/>
</dbReference>
<dbReference type="OrthoDB" id="762982at2759"/>
<dbReference type="PROSITE" id="PS50102">
    <property type="entry name" value="RRM"/>
    <property type="match status" value="1"/>
</dbReference>
<dbReference type="InterPro" id="IPR000504">
    <property type="entry name" value="RRM_dom"/>
</dbReference>
<evidence type="ECO:0000256" key="6">
    <source>
        <dbReference type="ARBA" id="ARBA00022871"/>
    </source>
</evidence>
<evidence type="ECO:0000256" key="2">
    <source>
        <dbReference type="ARBA" id="ARBA00022473"/>
    </source>
</evidence>
<dbReference type="Pfam" id="PF00076">
    <property type="entry name" value="RRM_1"/>
    <property type="match status" value="1"/>
</dbReference>
<organism evidence="11 12">
    <name type="scientific">Hyalella azteca</name>
    <name type="common">Amphipod</name>
    <dbReference type="NCBI Taxonomy" id="294128"/>
    <lineage>
        <taxon>Eukaryota</taxon>
        <taxon>Metazoa</taxon>
        <taxon>Ecdysozoa</taxon>
        <taxon>Arthropoda</taxon>
        <taxon>Crustacea</taxon>
        <taxon>Multicrustacea</taxon>
        <taxon>Malacostraca</taxon>
        <taxon>Eumalacostraca</taxon>
        <taxon>Peracarida</taxon>
        <taxon>Amphipoda</taxon>
        <taxon>Senticaudata</taxon>
        <taxon>Talitrida</taxon>
        <taxon>Talitroidea</taxon>
        <taxon>Hyalellidae</taxon>
        <taxon>Hyalella</taxon>
    </lineage>
</organism>
<keyword evidence="2" id="KW-0217">Developmental protein</keyword>
<dbReference type="GO" id="GO:0005737">
    <property type="term" value="C:cytoplasm"/>
    <property type="evidence" value="ECO:0007669"/>
    <property type="project" value="UniProtKB-SubCell"/>
</dbReference>
<dbReference type="InterPro" id="IPR035979">
    <property type="entry name" value="RBD_domain_sf"/>
</dbReference>
<dbReference type="InterPro" id="IPR003954">
    <property type="entry name" value="RRM_euk-type"/>
</dbReference>
<comment type="subcellular location">
    <subcellularLocation>
        <location evidence="1">Cytoplasm</location>
    </subcellularLocation>
</comment>
<keyword evidence="11" id="KW-1185">Reference proteome</keyword>
<name>A0A8B7NA42_HYAAZ</name>
<feature type="domain" description="RRM" evidence="10">
    <location>
        <begin position="32"/>
        <end position="109"/>
    </location>
</feature>
<dbReference type="GO" id="GO:0030154">
    <property type="term" value="P:cell differentiation"/>
    <property type="evidence" value="ECO:0007669"/>
    <property type="project" value="UniProtKB-KW"/>
</dbReference>
<sequence>MSSPKSADTSPSPAPSSVGGSNAPKFGTVIPNRVFVGGISSSTTEQDLLELFSNYGTVKATKVINDRAGVSKGYGFVTFETEEEARRLTQEADNIMLKERKLNIAPAIKKQVSDFGGFMKAYSPRLVDGVTGAGGMVAGNPATTVFFTNPTAAAAAAAAAYYNQQQQQLLAAAAAANSQGGVQPEYATAGHHPTLAYANQHHLATQAAYQSQAAAAQQAAAMAAVSNGGSSSSPTQPQYAQPHSASPAATYAYPHTLYYPHYQLHAAAAQQQQLYQQQVAQHNAAAAAAAGWPAASAAAGAAAQQWRWFSPQAYAAAAAAAHSQHQPNAGNVGYISSEGGIYAAAQQNSPYILPDPTY</sequence>
<evidence type="ECO:0000256" key="9">
    <source>
        <dbReference type="SAM" id="MobiDB-lite"/>
    </source>
</evidence>
<evidence type="ECO:0000256" key="7">
    <source>
        <dbReference type="ARBA" id="ARBA00022884"/>
    </source>
</evidence>
<keyword evidence="4" id="KW-0221">Differentiation</keyword>
<dbReference type="PANTHER" id="PTHR11176:SF57">
    <property type="entry name" value="PROTEIN BOULE"/>
    <property type="match status" value="1"/>
</dbReference>
<dbReference type="GO" id="GO:0051321">
    <property type="term" value="P:meiotic cell cycle"/>
    <property type="evidence" value="ECO:0007669"/>
    <property type="project" value="UniProtKB-ARBA"/>
</dbReference>
<dbReference type="SMART" id="SM00361">
    <property type="entry name" value="RRM_1"/>
    <property type="match status" value="1"/>
</dbReference>
<keyword evidence="6" id="KW-0744">Spermatogenesis</keyword>